<evidence type="ECO:0000313" key="3">
    <source>
        <dbReference type="Proteomes" id="UP000054337"/>
    </source>
</evidence>
<evidence type="ECO:0000313" key="2">
    <source>
        <dbReference type="EMBL" id="EUN29845.1"/>
    </source>
</evidence>
<feature type="region of interest" description="Disordered" evidence="1">
    <location>
        <begin position="28"/>
        <end position="70"/>
    </location>
</feature>
<keyword evidence="3" id="KW-1185">Reference proteome</keyword>
<dbReference type="EMBL" id="KI968710">
    <property type="protein sequence ID" value="EUN29845.1"/>
    <property type="molecule type" value="Genomic_DNA"/>
</dbReference>
<dbReference type="GeneID" id="26259443"/>
<feature type="compositionally biased region" description="Basic and acidic residues" evidence="1">
    <location>
        <begin position="59"/>
        <end position="70"/>
    </location>
</feature>
<accession>W7EVA9</accession>
<protein>
    <submittedName>
        <fullName evidence="2">Uncharacterized protein</fullName>
    </submittedName>
</protein>
<gene>
    <name evidence="2" type="ORF">COCVIDRAFT_91935</name>
</gene>
<dbReference type="HOGENOM" id="CLU_2190113_0_0_1"/>
<proteinExistence type="predicted"/>
<reference evidence="2 3" key="1">
    <citation type="journal article" date="2013" name="PLoS Genet.">
        <title>Comparative genome structure, secondary metabolite, and effector coding capacity across Cochliobolus pathogens.</title>
        <authorList>
            <person name="Condon B.J."/>
            <person name="Leng Y."/>
            <person name="Wu D."/>
            <person name="Bushley K.E."/>
            <person name="Ohm R.A."/>
            <person name="Otillar R."/>
            <person name="Martin J."/>
            <person name="Schackwitz W."/>
            <person name="Grimwood J."/>
            <person name="MohdZainudin N."/>
            <person name="Xue C."/>
            <person name="Wang R."/>
            <person name="Manning V.A."/>
            <person name="Dhillon B."/>
            <person name="Tu Z.J."/>
            <person name="Steffenson B.J."/>
            <person name="Salamov A."/>
            <person name="Sun H."/>
            <person name="Lowry S."/>
            <person name="LaButti K."/>
            <person name="Han J."/>
            <person name="Copeland A."/>
            <person name="Lindquist E."/>
            <person name="Barry K."/>
            <person name="Schmutz J."/>
            <person name="Baker S.E."/>
            <person name="Ciuffetti L.M."/>
            <person name="Grigoriev I.V."/>
            <person name="Zhong S."/>
            <person name="Turgeon B.G."/>
        </authorList>
    </citation>
    <scope>NUCLEOTIDE SEQUENCE [LARGE SCALE GENOMIC DNA]</scope>
    <source>
        <strain evidence="2 3">FI3</strain>
    </source>
</reference>
<organism evidence="2 3">
    <name type="scientific">Bipolaris victoriae (strain FI3)</name>
    <name type="common">Victoria blight of oats agent</name>
    <name type="synonym">Cochliobolus victoriae</name>
    <dbReference type="NCBI Taxonomy" id="930091"/>
    <lineage>
        <taxon>Eukaryota</taxon>
        <taxon>Fungi</taxon>
        <taxon>Dikarya</taxon>
        <taxon>Ascomycota</taxon>
        <taxon>Pezizomycotina</taxon>
        <taxon>Dothideomycetes</taxon>
        <taxon>Pleosporomycetidae</taxon>
        <taxon>Pleosporales</taxon>
        <taxon>Pleosporineae</taxon>
        <taxon>Pleosporaceae</taxon>
        <taxon>Bipolaris</taxon>
    </lineage>
</organism>
<dbReference type="AlphaFoldDB" id="W7EVA9"/>
<feature type="non-terminal residue" evidence="2">
    <location>
        <position position="1"/>
    </location>
</feature>
<sequence>PPPTPRSHTSLAISTPNSHHINSALISEWPAPEPTGDTGSANLVPNRPESSSSQFDDDIAIHSDSQKHTRMDISQQELTFPSHALPWDFSDWDCSESLAIEFLETPSHP</sequence>
<dbReference type="RefSeq" id="XP_014559424.1">
    <property type="nucleotide sequence ID" value="XM_014703938.1"/>
</dbReference>
<evidence type="ECO:0000256" key="1">
    <source>
        <dbReference type="SAM" id="MobiDB-lite"/>
    </source>
</evidence>
<name>W7EVA9_BIPV3</name>
<feature type="compositionally biased region" description="Polar residues" evidence="1">
    <location>
        <begin position="37"/>
        <end position="54"/>
    </location>
</feature>
<dbReference type="Proteomes" id="UP000054337">
    <property type="component" value="Unassembled WGS sequence"/>
</dbReference>